<dbReference type="EMBL" id="LXQC01000153">
    <property type="protein sequence ID" value="TFE67534.1"/>
    <property type="molecule type" value="Genomic_DNA"/>
</dbReference>
<dbReference type="CDD" id="cd04301">
    <property type="entry name" value="NAT_SF"/>
    <property type="match status" value="1"/>
</dbReference>
<feature type="domain" description="N-acetyltransferase" evidence="1">
    <location>
        <begin position="4"/>
        <end position="165"/>
    </location>
</feature>
<dbReference type="RefSeq" id="WP_134440466.1">
    <property type="nucleotide sequence ID" value="NZ_LXQC01000153.1"/>
</dbReference>
<gene>
    <name evidence="2" type="ORF">A7Q10_09535</name>
</gene>
<keyword evidence="3" id="KW-1185">Reference proteome</keyword>
<accession>A0A4Y8PAG0</accession>
<dbReference type="PANTHER" id="PTHR43138">
    <property type="entry name" value="ACETYLTRANSFERASE, GNAT FAMILY"/>
    <property type="match status" value="1"/>
</dbReference>
<dbReference type="GO" id="GO:0016747">
    <property type="term" value="F:acyltransferase activity, transferring groups other than amino-acyl groups"/>
    <property type="evidence" value="ECO:0007669"/>
    <property type="project" value="InterPro"/>
</dbReference>
<evidence type="ECO:0000259" key="1">
    <source>
        <dbReference type="PROSITE" id="PS51186"/>
    </source>
</evidence>
<dbReference type="SUPFAM" id="SSF55729">
    <property type="entry name" value="Acyl-CoA N-acyltransferases (Nat)"/>
    <property type="match status" value="1"/>
</dbReference>
<dbReference type="Pfam" id="PF00583">
    <property type="entry name" value="Acetyltransf_1"/>
    <property type="match status" value="1"/>
</dbReference>
<evidence type="ECO:0000313" key="2">
    <source>
        <dbReference type="EMBL" id="TFE67534.1"/>
    </source>
</evidence>
<dbReference type="PROSITE" id="PS51186">
    <property type="entry name" value="GNAT"/>
    <property type="match status" value="1"/>
</dbReference>
<reference evidence="2 3" key="1">
    <citation type="submission" date="2016-05" db="EMBL/GenBank/DDBJ databases">
        <title>Diversity and Homogeneity among Thermoacidophilic Verrucomicrobia Methanotrophs Linked with Geographical Origin.</title>
        <authorList>
            <person name="Erikstad H.-A."/>
            <person name="Smestad N.B."/>
            <person name="Ceballos R.M."/>
            <person name="Birkeland N.-K."/>
        </authorList>
    </citation>
    <scope>NUCLEOTIDE SEQUENCE [LARGE SCALE GENOMIC DNA]</scope>
    <source>
        <strain evidence="2 3">Phi</strain>
    </source>
</reference>
<keyword evidence="2" id="KW-0808">Transferase</keyword>
<sequence>MDNPLIREATEEDLPFLYSLFKMVIEEQSSYPFTLPFSYQDFLHFWNTPTPSWKFSACQKDVITGGYILKPNFIGLGDHIANAAFFVGPPFRRQGIGESMGWHAIKKAKELGFRALQFNYVVSTNYPAVNLWLKLGFKIVGTIPNAFRHPKRGLTDVYVMFREICS</sequence>
<dbReference type="PANTHER" id="PTHR43138:SF1">
    <property type="entry name" value="N-ACETYLTRANSFERASE ACA1"/>
    <property type="match status" value="1"/>
</dbReference>
<proteinExistence type="predicted"/>
<name>A0A4Y8PAG0_9BACT</name>
<protein>
    <submittedName>
        <fullName evidence="2">GNAT family acetyltransferase</fullName>
    </submittedName>
</protein>
<comment type="caution">
    <text evidence="2">The sequence shown here is derived from an EMBL/GenBank/DDBJ whole genome shotgun (WGS) entry which is preliminary data.</text>
</comment>
<dbReference type="AlphaFoldDB" id="A0A4Y8PAG0"/>
<dbReference type="Proteomes" id="UP000297713">
    <property type="component" value="Unassembled WGS sequence"/>
</dbReference>
<dbReference type="InterPro" id="IPR000182">
    <property type="entry name" value="GNAT_dom"/>
</dbReference>
<evidence type="ECO:0000313" key="3">
    <source>
        <dbReference type="Proteomes" id="UP000297713"/>
    </source>
</evidence>
<dbReference type="OrthoDB" id="948250at2"/>
<dbReference type="Gene3D" id="3.40.630.30">
    <property type="match status" value="1"/>
</dbReference>
<organism evidence="2 3">
    <name type="scientific">Methylacidiphilum caldifontis</name>
    <dbReference type="NCBI Taxonomy" id="2795386"/>
    <lineage>
        <taxon>Bacteria</taxon>
        <taxon>Pseudomonadati</taxon>
        <taxon>Verrucomicrobiota</taxon>
        <taxon>Methylacidiphilae</taxon>
        <taxon>Methylacidiphilales</taxon>
        <taxon>Methylacidiphilaceae</taxon>
        <taxon>Methylacidiphilum (ex Ratnadevi et al. 2023)</taxon>
    </lineage>
</organism>
<dbReference type="InterPro" id="IPR052742">
    <property type="entry name" value="Mito_N-acetyltransferase"/>
</dbReference>
<dbReference type="InterPro" id="IPR016181">
    <property type="entry name" value="Acyl_CoA_acyltransferase"/>
</dbReference>